<accession>A0A243GMN1</accession>
<evidence type="ECO:0000313" key="1">
    <source>
        <dbReference type="EMBL" id="OUA08964.1"/>
    </source>
</evidence>
<sequence length="310" mass="36538">MKKSSNENNLVIKKYDKSNELKVKQLIDLYNEESYLFHLLRDSKTKCAYVAYYKKDVVGIFFAWGNNFHPYCTYFRIYTNPFYSELHIEEFLLNEISKREKFKLPLQTSIWETSVHLKSYYETQNFKEIRRTYMPILDVRKIVSIDIVPNSNYHLQTLSNILSDNNLLEKLAYLVKEIYEQTHLANPVASLPLQTWQEMILADDVLLDGSFLIIDEAHQIMAYSFLHSSEKDNTLELGWCGTHIIDDLPLLKLLVFKQAMYANKHGYSFIQGEFDSTSIYAMEVLKSFPFNPCPTWITYQKEARKCLITF</sequence>
<dbReference type="Proteomes" id="UP000195030">
    <property type="component" value="Unassembled WGS sequence"/>
</dbReference>
<dbReference type="AlphaFoldDB" id="A0A243GMN1"/>
<comment type="caution">
    <text evidence="1">The sequence shown here is derived from an EMBL/GenBank/DDBJ whole genome shotgun (WGS) entry which is preliminary data.</text>
</comment>
<dbReference type="EMBL" id="NFEL01000042">
    <property type="protein sequence ID" value="OUA08964.1"/>
    <property type="molecule type" value="Genomic_DNA"/>
</dbReference>
<evidence type="ECO:0000313" key="2">
    <source>
        <dbReference type="Proteomes" id="UP000195030"/>
    </source>
</evidence>
<dbReference type="RefSeq" id="WP_060631762.1">
    <property type="nucleotide sequence ID" value="NZ_NFEL01000042.1"/>
</dbReference>
<dbReference type="SUPFAM" id="SSF55729">
    <property type="entry name" value="Acyl-CoA N-acyltransferases (Nat)"/>
    <property type="match status" value="1"/>
</dbReference>
<name>A0A243GMN1_BACTF</name>
<gene>
    <name evidence="1" type="ORF">BK772_11800</name>
</gene>
<dbReference type="InterPro" id="IPR016181">
    <property type="entry name" value="Acyl_CoA_acyltransferase"/>
</dbReference>
<keyword evidence="1" id="KW-0808">Transferase</keyword>
<reference evidence="1 2" key="1">
    <citation type="submission" date="2016-10" db="EMBL/GenBank/DDBJ databases">
        <title>Comparative genomics of Bacillus thuringiensis reveals a path to pathogens against multiple invertebrate hosts.</title>
        <authorList>
            <person name="Zheng J."/>
            <person name="Gao Q."/>
            <person name="Liu H."/>
            <person name="Peng D."/>
            <person name="Ruan L."/>
            <person name="Sun M."/>
        </authorList>
    </citation>
    <scope>NUCLEOTIDE SEQUENCE [LARGE SCALE GENOMIC DNA]</scope>
    <source>
        <strain evidence="1">CTC</strain>
    </source>
</reference>
<dbReference type="Gene3D" id="3.40.630.30">
    <property type="match status" value="1"/>
</dbReference>
<dbReference type="GO" id="GO:0016740">
    <property type="term" value="F:transferase activity"/>
    <property type="evidence" value="ECO:0007669"/>
    <property type="project" value="UniProtKB-KW"/>
</dbReference>
<organism evidence="1 2">
    <name type="scientific">Bacillus thuringiensis subsp. finitimus</name>
    <dbReference type="NCBI Taxonomy" id="29337"/>
    <lineage>
        <taxon>Bacteria</taxon>
        <taxon>Bacillati</taxon>
        <taxon>Bacillota</taxon>
        <taxon>Bacilli</taxon>
        <taxon>Bacillales</taxon>
        <taxon>Bacillaceae</taxon>
        <taxon>Bacillus</taxon>
        <taxon>Bacillus cereus group</taxon>
    </lineage>
</organism>
<protein>
    <submittedName>
        <fullName evidence="1">GNAT family acetyltransferase</fullName>
    </submittedName>
</protein>
<proteinExistence type="predicted"/>